<keyword evidence="1" id="KW-0732">Signal</keyword>
<dbReference type="KEGG" id="svn:CP980_34860"/>
<reference evidence="2 3" key="1">
    <citation type="submission" date="2017-09" db="EMBL/GenBank/DDBJ databases">
        <authorList>
            <person name="Lee N."/>
            <person name="Cho B.-K."/>
        </authorList>
    </citation>
    <scope>NUCLEOTIDE SEQUENCE [LARGE SCALE GENOMIC DNA]</scope>
    <source>
        <strain evidence="2 3">ATCC 27476</strain>
    </source>
</reference>
<dbReference type="GeneID" id="95615683"/>
<evidence type="ECO:0000256" key="1">
    <source>
        <dbReference type="SAM" id="SignalP"/>
    </source>
</evidence>
<proteinExistence type="predicted"/>
<dbReference type="RefSeq" id="WP_150530029.1">
    <property type="nucleotide sequence ID" value="NZ_BNBW01000006.1"/>
</dbReference>
<dbReference type="EMBL" id="CP023692">
    <property type="protein sequence ID" value="QEV49510.1"/>
    <property type="molecule type" value="Genomic_DNA"/>
</dbReference>
<name>A0A5J6JF22_STRVI</name>
<evidence type="ECO:0000313" key="2">
    <source>
        <dbReference type="EMBL" id="QEV49510.1"/>
    </source>
</evidence>
<evidence type="ECO:0000313" key="3">
    <source>
        <dbReference type="Proteomes" id="UP000325563"/>
    </source>
</evidence>
<feature type="signal peptide" evidence="1">
    <location>
        <begin position="1"/>
        <end position="24"/>
    </location>
</feature>
<feature type="chain" id="PRO_5023876997" evidence="1">
    <location>
        <begin position="25"/>
        <end position="106"/>
    </location>
</feature>
<dbReference type="Proteomes" id="UP000325563">
    <property type="component" value="Chromosome"/>
</dbReference>
<gene>
    <name evidence="2" type="ORF">CP980_34860</name>
</gene>
<accession>A0A5J6JF22</accession>
<protein>
    <submittedName>
        <fullName evidence="2">Uncharacterized protein</fullName>
    </submittedName>
</protein>
<keyword evidence="3" id="KW-1185">Reference proteome</keyword>
<sequence length="106" mass="10655">MKKKLAVFALTAAIIAGAAPAAQAVDVIQENNVKNCYLGKKKDAKACEKLLSTRPMSETAKNCLVKAGIGGAAALIVGRVNKDAAKKIATNVVAGGVTGCLSSLAG</sequence>
<organism evidence="2 3">
    <name type="scientific">Streptomyces vinaceus</name>
    <dbReference type="NCBI Taxonomy" id="1960"/>
    <lineage>
        <taxon>Bacteria</taxon>
        <taxon>Bacillati</taxon>
        <taxon>Actinomycetota</taxon>
        <taxon>Actinomycetes</taxon>
        <taxon>Kitasatosporales</taxon>
        <taxon>Streptomycetaceae</taxon>
        <taxon>Streptomyces</taxon>
    </lineage>
</organism>
<dbReference type="AlphaFoldDB" id="A0A5J6JF22"/>